<reference evidence="1 3" key="1">
    <citation type="journal article" date="2010" name="J. Bacteriol.">
        <title>Complete genome sequence of Halalkalicoccus jeotgali B3(T), an extremely halophilic archaeon.</title>
        <authorList>
            <person name="Roh S.W."/>
            <person name="Nam Y.D."/>
            <person name="Nam S.H."/>
            <person name="Choi S.H."/>
            <person name="Park H.S."/>
            <person name="Bae J.W."/>
        </authorList>
    </citation>
    <scope>NUCLEOTIDE SEQUENCE [LARGE SCALE GENOMIC DNA]</scope>
    <source>
        <strain evidence="1">B3</strain>
        <strain evidence="3">DSM 18796 / CECT 7217 / JCM 14584 / KCTC 4019 / B3</strain>
    </source>
</reference>
<dbReference type="STRING" id="795797.HacjB3_05545"/>
<dbReference type="RefSeq" id="WP_008414643.1">
    <property type="nucleotide sequence ID" value="NC_014297.1"/>
</dbReference>
<dbReference type="GeneID" id="9418913"/>
<dbReference type="Proteomes" id="UP000000390">
    <property type="component" value="Chromosome"/>
</dbReference>
<name>D8J9X8_HALJB</name>
<sequence>MSTNTNSSLAEYLHRTVTADLGGRHVTGRVTDVDYGLASLRAPERVTLERENGTTIAVSPKDILE</sequence>
<dbReference type="Proteomes" id="UP000011645">
    <property type="component" value="Unassembled WGS sequence"/>
</dbReference>
<dbReference type="PATRIC" id="fig|795797.18.peg.1109"/>
<protein>
    <recommendedName>
        <fullName evidence="5">PRC-barrel domain-containing protein</fullName>
    </recommendedName>
</protein>
<evidence type="ECO:0000313" key="4">
    <source>
        <dbReference type="Proteomes" id="UP000011645"/>
    </source>
</evidence>
<accession>D8J9X8</accession>
<organism evidence="1 3">
    <name type="scientific">Halalkalicoccus jeotgali (strain DSM 18796 / CECT 7217 / JCM 14584 / KCTC 4019 / B3)</name>
    <dbReference type="NCBI Taxonomy" id="795797"/>
    <lineage>
        <taxon>Archaea</taxon>
        <taxon>Methanobacteriati</taxon>
        <taxon>Methanobacteriota</taxon>
        <taxon>Stenosarchaea group</taxon>
        <taxon>Halobacteria</taxon>
        <taxon>Halobacteriales</taxon>
        <taxon>Halococcaceae</taxon>
        <taxon>Halalkalicoccus</taxon>
    </lineage>
</organism>
<keyword evidence="4" id="KW-1185">Reference proteome</keyword>
<evidence type="ECO:0008006" key="5">
    <source>
        <dbReference type="Google" id="ProtNLM"/>
    </source>
</evidence>
<evidence type="ECO:0000313" key="1">
    <source>
        <dbReference type="EMBL" id="ADJ14500.1"/>
    </source>
</evidence>
<dbReference type="AlphaFoldDB" id="D8J9X8"/>
<dbReference type="HOGENOM" id="CLU_2839270_0_0_2"/>
<dbReference type="EMBL" id="CP002062">
    <property type="protein sequence ID" value="ADJ14500.1"/>
    <property type="molecule type" value="Genomic_DNA"/>
</dbReference>
<evidence type="ECO:0000313" key="2">
    <source>
        <dbReference type="EMBL" id="ELY40212.1"/>
    </source>
</evidence>
<proteinExistence type="predicted"/>
<dbReference type="KEGG" id="hje:HacjB3_05545"/>
<dbReference type="EMBL" id="AOHV01000010">
    <property type="protein sequence ID" value="ELY40212.1"/>
    <property type="molecule type" value="Genomic_DNA"/>
</dbReference>
<gene>
    <name evidence="1" type="ordered locus">HacjB3_05545</name>
    <name evidence="2" type="ORF">C497_03910</name>
</gene>
<evidence type="ECO:0000313" key="3">
    <source>
        <dbReference type="Proteomes" id="UP000000390"/>
    </source>
</evidence>
<reference evidence="2 4" key="2">
    <citation type="journal article" date="2014" name="PLoS Genet.">
        <title>Phylogenetically driven sequencing of extremely halophilic archaea reveals strategies for static and dynamic osmo-response.</title>
        <authorList>
            <person name="Becker E.A."/>
            <person name="Seitzer P.M."/>
            <person name="Tritt A."/>
            <person name="Larsen D."/>
            <person name="Krusor M."/>
            <person name="Yao A.I."/>
            <person name="Wu D."/>
            <person name="Madern D."/>
            <person name="Eisen J.A."/>
            <person name="Darling A.E."/>
            <person name="Facciotti M.T."/>
        </authorList>
    </citation>
    <scope>NUCLEOTIDE SEQUENCE [LARGE SCALE GENOMIC DNA]</scope>
    <source>
        <strain evidence="2">B3</strain>
        <strain evidence="4">DSM 18796 / CECT 7217 / JCM 14584 / KCTC 4019 / B3</strain>
    </source>
</reference>